<dbReference type="GO" id="GO:0005737">
    <property type="term" value="C:cytoplasm"/>
    <property type="evidence" value="ECO:0007669"/>
    <property type="project" value="UniProtKB-SubCell"/>
</dbReference>
<dbReference type="EMBL" id="CP022714">
    <property type="protein sequence ID" value="ASU14776.1"/>
    <property type="molecule type" value="Genomic_DNA"/>
</dbReference>
<dbReference type="CDD" id="cd00959">
    <property type="entry name" value="DeoC"/>
    <property type="match status" value="1"/>
</dbReference>
<evidence type="ECO:0000256" key="1">
    <source>
        <dbReference type="ARBA" id="ARBA00010936"/>
    </source>
</evidence>
<evidence type="ECO:0000256" key="7">
    <source>
        <dbReference type="HAMAP-Rule" id="MF_00114"/>
    </source>
</evidence>
<evidence type="ECO:0000256" key="3">
    <source>
        <dbReference type="ARBA" id="ARBA00023239"/>
    </source>
</evidence>
<comment type="catalytic activity">
    <reaction evidence="5 7">
        <text>2-deoxy-D-ribose 5-phosphate = D-glyceraldehyde 3-phosphate + acetaldehyde</text>
        <dbReference type="Rhea" id="RHEA:12821"/>
        <dbReference type="ChEBI" id="CHEBI:15343"/>
        <dbReference type="ChEBI" id="CHEBI:59776"/>
        <dbReference type="ChEBI" id="CHEBI:62877"/>
        <dbReference type="EC" id="4.1.2.4"/>
    </reaction>
</comment>
<keyword evidence="2 7" id="KW-0963">Cytoplasm</keyword>
<name>A0A223MBF8_MESHO</name>
<dbReference type="Gene3D" id="3.20.20.70">
    <property type="entry name" value="Aldolase class I"/>
    <property type="match status" value="1"/>
</dbReference>
<evidence type="ECO:0000256" key="6">
    <source>
        <dbReference type="ARBA" id="ARBA00056337"/>
    </source>
</evidence>
<comment type="subcellular location">
    <subcellularLocation>
        <location evidence="7">Cytoplasm</location>
    </subcellularLocation>
</comment>
<accession>A0A223MBF8</accession>
<dbReference type="UniPathway" id="UPA00002">
    <property type="reaction ID" value="UER00468"/>
</dbReference>
<dbReference type="PANTHER" id="PTHR10889">
    <property type="entry name" value="DEOXYRIBOSE-PHOSPHATE ALDOLASE"/>
    <property type="match status" value="1"/>
</dbReference>
<gene>
    <name evidence="8" type="primary">deoC1</name>
    <name evidence="7" type="synonym">deoC</name>
    <name evidence="8" type="ORF">CIB43_00893</name>
</gene>
<evidence type="ECO:0000313" key="9">
    <source>
        <dbReference type="Proteomes" id="UP000215452"/>
    </source>
</evidence>
<dbReference type="SMART" id="SM01133">
    <property type="entry name" value="DeoC"/>
    <property type="match status" value="1"/>
</dbReference>
<dbReference type="PANTHER" id="PTHR10889:SF1">
    <property type="entry name" value="DEOXYRIBOSE-PHOSPHATE ALDOLASE"/>
    <property type="match status" value="1"/>
</dbReference>
<keyword evidence="4 7" id="KW-0704">Schiff base</keyword>
<dbReference type="FunFam" id="3.20.20.70:FF:000044">
    <property type="entry name" value="Deoxyribose-phosphate aldolase"/>
    <property type="match status" value="1"/>
</dbReference>
<dbReference type="GO" id="GO:0006018">
    <property type="term" value="P:2-deoxyribose 1-phosphate catabolic process"/>
    <property type="evidence" value="ECO:0007669"/>
    <property type="project" value="UniProtKB-UniRule"/>
</dbReference>
<dbReference type="PIRSF" id="PIRSF001357">
    <property type="entry name" value="DeoC"/>
    <property type="match status" value="1"/>
</dbReference>
<dbReference type="Pfam" id="PF01791">
    <property type="entry name" value="DeoC"/>
    <property type="match status" value="1"/>
</dbReference>
<dbReference type="InterPro" id="IPR028581">
    <property type="entry name" value="DeoC_typeI"/>
</dbReference>
<evidence type="ECO:0000256" key="5">
    <source>
        <dbReference type="ARBA" id="ARBA00048791"/>
    </source>
</evidence>
<evidence type="ECO:0000313" key="8">
    <source>
        <dbReference type="EMBL" id="ASU14776.1"/>
    </source>
</evidence>
<comment type="function">
    <text evidence="6 7">Catalyzes a reversible aldol reaction between acetaldehyde and D-glyceraldehyde 3-phosphate to generate 2-deoxy-D-ribose 5-phosphate.</text>
</comment>
<feature type="active site" description="Proton donor/acceptor" evidence="7">
    <location>
        <position position="180"/>
    </location>
</feature>
<dbReference type="InterPro" id="IPR011343">
    <property type="entry name" value="DeoC"/>
</dbReference>
<dbReference type="GO" id="GO:0016052">
    <property type="term" value="P:carbohydrate catabolic process"/>
    <property type="evidence" value="ECO:0007669"/>
    <property type="project" value="TreeGrafter"/>
</dbReference>
<proteinExistence type="inferred from homology"/>
<dbReference type="EC" id="4.1.2.4" evidence="7"/>
<dbReference type="GO" id="GO:0009264">
    <property type="term" value="P:deoxyribonucleotide catabolic process"/>
    <property type="evidence" value="ECO:0007669"/>
    <property type="project" value="UniProtKB-UniRule"/>
</dbReference>
<reference evidence="8 9" key="1">
    <citation type="submission" date="2017-08" db="EMBL/GenBank/DDBJ databases">
        <title>The complete genome sequence of a Mycoplasma hyopneumoniae isolate in Korea.</title>
        <authorList>
            <person name="Han J."/>
            <person name="Lee N."/>
        </authorList>
    </citation>
    <scope>NUCLEOTIDE SEQUENCE [LARGE SCALE GENOMIC DNA]</scope>
    <source>
        <strain evidence="8 9">KM014</strain>
    </source>
</reference>
<evidence type="ECO:0000256" key="4">
    <source>
        <dbReference type="ARBA" id="ARBA00023270"/>
    </source>
</evidence>
<protein>
    <recommendedName>
        <fullName evidence="7">Deoxyribose-phosphate aldolase</fullName>
        <shortName evidence="7">DERA</shortName>
        <ecNumber evidence="7">4.1.2.4</ecNumber>
    </recommendedName>
    <alternativeName>
        <fullName evidence="7">2-deoxy-D-ribose 5-phosphate aldolase</fullName>
    </alternativeName>
    <alternativeName>
        <fullName evidence="7">Phosphodeoxyriboaldolase</fullName>
        <shortName evidence="7">Deoxyriboaldolase</shortName>
    </alternativeName>
</protein>
<dbReference type="SUPFAM" id="SSF51569">
    <property type="entry name" value="Aldolase"/>
    <property type="match status" value="1"/>
</dbReference>
<dbReference type="Proteomes" id="UP000215452">
    <property type="component" value="Chromosome"/>
</dbReference>
<comment type="pathway">
    <text evidence="7">Carbohydrate degradation; 2-deoxy-D-ribose 1-phosphate degradation; D-glyceraldehyde 3-phosphate and acetaldehyde from 2-deoxy-alpha-D-ribose 1-phosphate: step 2/2.</text>
</comment>
<dbReference type="HAMAP" id="MF_00114">
    <property type="entry name" value="DeoC_type1"/>
    <property type="match status" value="1"/>
</dbReference>
<sequence length="230" mass="25598">MNFNVIIDHTLLKPQATSQDIKILIEEAKKYNFGAICIAPIWVKLAKEELKDTNIKIVTVIGFPLGSQISAIKQKEASLAIAHGADEIDMVMNIGKFKEKDFQFIINEINQIKKEIGTKILKVIIETALLSPHEIADATKLVSSTNADFIKTSTGFSYRGASEQDLKIIKENKSEKLAIKAAGGITNLADMENFYRLGATRFGTSKSVSIIKNLTDKKMNINLFFLKFML</sequence>
<feature type="active site" description="Schiff-base intermediate with acetaldehyde" evidence="7">
    <location>
        <position position="151"/>
    </location>
</feature>
<evidence type="ECO:0000256" key="2">
    <source>
        <dbReference type="ARBA" id="ARBA00022490"/>
    </source>
</evidence>
<organism evidence="8 9">
    <name type="scientific">Mesomycoplasma hyopneumoniae</name>
    <name type="common">Mycoplasma hyopneumoniae</name>
    <dbReference type="NCBI Taxonomy" id="2099"/>
    <lineage>
        <taxon>Bacteria</taxon>
        <taxon>Bacillati</taxon>
        <taxon>Mycoplasmatota</taxon>
        <taxon>Mycoplasmoidales</taxon>
        <taxon>Metamycoplasmataceae</taxon>
        <taxon>Mesomycoplasma</taxon>
    </lineage>
</organism>
<dbReference type="GO" id="GO:0004139">
    <property type="term" value="F:deoxyribose-phosphate aldolase activity"/>
    <property type="evidence" value="ECO:0007669"/>
    <property type="project" value="UniProtKB-UniRule"/>
</dbReference>
<comment type="similarity">
    <text evidence="1 7">Belongs to the DeoC/FbaB aldolase family. DeoC type 1 subfamily.</text>
</comment>
<dbReference type="NCBIfam" id="TIGR00126">
    <property type="entry name" value="deoC"/>
    <property type="match status" value="1"/>
</dbReference>
<dbReference type="AlphaFoldDB" id="A0A223MBF8"/>
<feature type="active site" description="Proton donor/acceptor" evidence="7">
    <location>
        <position position="89"/>
    </location>
</feature>
<dbReference type="InterPro" id="IPR002915">
    <property type="entry name" value="DeoC/FbaB/LacD_aldolase"/>
</dbReference>
<dbReference type="InterPro" id="IPR013785">
    <property type="entry name" value="Aldolase_TIM"/>
</dbReference>
<keyword evidence="3 7" id="KW-0456">Lyase</keyword>